<evidence type="ECO:0000259" key="4">
    <source>
        <dbReference type="PROSITE" id="PS50157"/>
    </source>
</evidence>
<dbReference type="HOGENOM" id="CLU_2217198_0_0_2"/>
<dbReference type="Pfam" id="PF00096">
    <property type="entry name" value="zf-C2H2"/>
    <property type="match status" value="1"/>
</dbReference>
<accession>A3MXY3</accession>
<keyword evidence="6" id="KW-1185">Reference proteome</keyword>
<dbReference type="InterPro" id="IPR013083">
    <property type="entry name" value="Znf_RING/FYVE/PHD"/>
</dbReference>
<dbReference type="FunFam" id="3.30.160.60:FF:000446">
    <property type="entry name" value="Zinc finger protein"/>
    <property type="match status" value="1"/>
</dbReference>
<dbReference type="SUPFAM" id="SSF57667">
    <property type="entry name" value="beta-beta-alpha zinc fingers"/>
    <property type="match status" value="1"/>
</dbReference>
<evidence type="ECO:0000256" key="3">
    <source>
        <dbReference type="ARBA" id="ARBA00022833"/>
    </source>
</evidence>
<keyword evidence="3" id="KW-0862">Zinc</keyword>
<gene>
    <name evidence="5" type="ordered locus">Pcal_2085</name>
</gene>
<dbReference type="InterPro" id="IPR013087">
    <property type="entry name" value="Znf_C2H2_type"/>
</dbReference>
<dbReference type="PROSITE" id="PS50157">
    <property type="entry name" value="ZINC_FINGER_C2H2_2"/>
    <property type="match status" value="1"/>
</dbReference>
<keyword evidence="2" id="KW-0863">Zinc-finger</keyword>
<dbReference type="PROSITE" id="PS00028">
    <property type="entry name" value="ZINC_FINGER_C2H2_1"/>
    <property type="match status" value="1"/>
</dbReference>
<dbReference type="OrthoDB" id="24509at2157"/>
<dbReference type="Proteomes" id="UP000001431">
    <property type="component" value="Chromosome"/>
</dbReference>
<dbReference type="Gene3D" id="3.30.40.10">
    <property type="entry name" value="Zinc/RING finger domain, C3HC4 (zinc finger)"/>
    <property type="match status" value="1"/>
</dbReference>
<organism evidence="5 6">
    <name type="scientific">Pyrobaculum calidifontis (strain DSM 21063 / JCM 11548 / VA1)</name>
    <dbReference type="NCBI Taxonomy" id="410359"/>
    <lineage>
        <taxon>Archaea</taxon>
        <taxon>Thermoproteota</taxon>
        <taxon>Thermoprotei</taxon>
        <taxon>Thermoproteales</taxon>
        <taxon>Thermoproteaceae</taxon>
        <taxon>Pyrobaculum</taxon>
    </lineage>
</organism>
<dbReference type="InterPro" id="IPR036236">
    <property type="entry name" value="Znf_C2H2_sf"/>
</dbReference>
<evidence type="ECO:0000256" key="1">
    <source>
        <dbReference type="ARBA" id="ARBA00022723"/>
    </source>
</evidence>
<dbReference type="SMART" id="SM00355">
    <property type="entry name" value="ZnF_C2H2"/>
    <property type="match status" value="3"/>
</dbReference>
<dbReference type="eggNOG" id="arCOG05444">
    <property type="taxonomic scope" value="Archaea"/>
</dbReference>
<dbReference type="GeneID" id="4910126"/>
<reference evidence="5" key="1">
    <citation type="submission" date="2007-02" db="EMBL/GenBank/DDBJ databases">
        <title>Complete sequence of Pyrobaculum calidifontis JCM 11548.</title>
        <authorList>
            <consortium name="US DOE Joint Genome Institute"/>
            <person name="Copeland A."/>
            <person name="Lucas S."/>
            <person name="Lapidus A."/>
            <person name="Barry K."/>
            <person name="Glavina del Rio T."/>
            <person name="Dalin E."/>
            <person name="Tice H."/>
            <person name="Pitluck S."/>
            <person name="Chain P."/>
            <person name="Malfatti S."/>
            <person name="Shin M."/>
            <person name="Vergez L."/>
            <person name="Schmutz J."/>
            <person name="Larimer F."/>
            <person name="Land M."/>
            <person name="Hauser L."/>
            <person name="Kyrpides N."/>
            <person name="Mikhailova N."/>
            <person name="Cozen A.E."/>
            <person name="Fitz-Gibbon S.T."/>
            <person name="House C.H."/>
            <person name="Saltikov C."/>
            <person name="Lowe T.M."/>
            <person name="Richardson P."/>
        </authorList>
    </citation>
    <scope>NUCLEOTIDE SEQUENCE [LARGE SCALE GENOMIC DNA]</scope>
    <source>
        <strain evidence="5">JCM 11548</strain>
    </source>
</reference>
<dbReference type="GO" id="GO:0008270">
    <property type="term" value="F:zinc ion binding"/>
    <property type="evidence" value="ECO:0007669"/>
    <property type="project" value="UniProtKB-KW"/>
</dbReference>
<dbReference type="RefSeq" id="WP_011850758.1">
    <property type="nucleotide sequence ID" value="NC_009073.1"/>
</dbReference>
<dbReference type="AlphaFoldDB" id="A3MXY3"/>
<dbReference type="EMBL" id="CP000561">
    <property type="protein sequence ID" value="ABO09500.1"/>
    <property type="molecule type" value="Genomic_DNA"/>
</dbReference>
<protein>
    <submittedName>
        <fullName evidence="5">Zinc finger, C2H2-type domain protein</fullName>
    </submittedName>
</protein>
<dbReference type="Gene3D" id="3.30.160.60">
    <property type="entry name" value="Classic Zinc Finger"/>
    <property type="match status" value="1"/>
</dbReference>
<proteinExistence type="predicted"/>
<evidence type="ECO:0000256" key="2">
    <source>
        <dbReference type="ARBA" id="ARBA00022771"/>
    </source>
</evidence>
<dbReference type="STRING" id="410359.Pcal_2085"/>
<evidence type="ECO:0000313" key="5">
    <source>
        <dbReference type="EMBL" id="ABO09500.1"/>
    </source>
</evidence>
<dbReference type="KEGG" id="pcl:Pcal_2085"/>
<sequence length="103" mass="11931">MAELCFACTDREYAVPVVNVTCTICKKTVSWREAVKHYAEHGKRSGDNVACPLCGAKVKSREYRRHVRMHFVKRRERGYMCGVCGRSFITLRSLLVHIQKMHE</sequence>
<name>A3MXY3_PYRCJ</name>
<feature type="domain" description="C2H2-type" evidence="4">
    <location>
        <begin position="79"/>
        <end position="103"/>
    </location>
</feature>
<evidence type="ECO:0000313" key="6">
    <source>
        <dbReference type="Proteomes" id="UP000001431"/>
    </source>
</evidence>
<keyword evidence="1" id="KW-0479">Metal-binding</keyword>